<dbReference type="Proteomes" id="UP000003635">
    <property type="component" value="Unassembled WGS sequence"/>
</dbReference>
<keyword evidence="1" id="KW-0732">Signal</keyword>
<accession>Q2CI35</accession>
<evidence type="ECO:0000313" key="3">
    <source>
        <dbReference type="Proteomes" id="UP000003635"/>
    </source>
</evidence>
<keyword evidence="3" id="KW-1185">Reference proteome</keyword>
<evidence type="ECO:0000313" key="2">
    <source>
        <dbReference type="EMBL" id="EAR52423.1"/>
    </source>
</evidence>
<dbReference type="STRING" id="314256.OG2516_08097"/>
<gene>
    <name evidence="2" type="ORF">OG2516_08097</name>
</gene>
<dbReference type="AlphaFoldDB" id="Q2CI35"/>
<dbReference type="OrthoDB" id="9810895at2"/>
<dbReference type="RefSeq" id="WP_007255144.1">
    <property type="nucleotide sequence ID" value="NZ_CH724107.1"/>
</dbReference>
<proteinExistence type="predicted"/>
<feature type="signal peptide" evidence="1">
    <location>
        <begin position="1"/>
        <end position="24"/>
    </location>
</feature>
<organism evidence="2 3">
    <name type="scientific">Oceanicola granulosus (strain ATCC BAA-861 / DSM 15982 / KCTC 12143 / HTCC2516)</name>
    <dbReference type="NCBI Taxonomy" id="314256"/>
    <lineage>
        <taxon>Bacteria</taxon>
        <taxon>Pseudomonadati</taxon>
        <taxon>Pseudomonadota</taxon>
        <taxon>Alphaproteobacteria</taxon>
        <taxon>Rhodobacterales</taxon>
        <taxon>Roseobacteraceae</taxon>
        <taxon>Oceanicola</taxon>
    </lineage>
</organism>
<protein>
    <submittedName>
        <fullName evidence="2">Uncharacterized protein</fullName>
    </submittedName>
</protein>
<dbReference type="eggNOG" id="ENOG503339E">
    <property type="taxonomic scope" value="Bacteria"/>
</dbReference>
<reference evidence="2 3" key="1">
    <citation type="journal article" date="2010" name="J. Bacteriol.">
        <title>Genome sequences of Oceanicola granulosus HTCC2516(T) and Oceanicola batsensis HTCC2597(TDelta).</title>
        <authorList>
            <person name="Thrash J.C."/>
            <person name="Cho J.C."/>
            <person name="Vergin K.L."/>
            <person name="Giovannoni S.J."/>
        </authorList>
    </citation>
    <scope>NUCLEOTIDE SEQUENCE [LARGE SCALE GENOMIC DNA]</scope>
    <source>
        <strain evidence="3">ATCC BAA-861 / DSM 15982 / KCTC 12143 / HTCC2516</strain>
    </source>
</reference>
<evidence type="ECO:0000256" key="1">
    <source>
        <dbReference type="SAM" id="SignalP"/>
    </source>
</evidence>
<feature type="chain" id="PRO_5004206972" evidence="1">
    <location>
        <begin position="25"/>
        <end position="104"/>
    </location>
</feature>
<dbReference type="EMBL" id="AAOT01000004">
    <property type="protein sequence ID" value="EAR52423.1"/>
    <property type="molecule type" value="Genomic_DNA"/>
</dbReference>
<name>Q2CI35_OCEGH</name>
<sequence>MTNTPLPLCLGAAALILAAAPAPAQQSACADHETVVSRLAERYGESRRAIGLAANNMVLEIFASAETGTWTITATRPGGPTCLVASGEAFQALADPLPADDAPA</sequence>
<dbReference type="HOGENOM" id="CLU_159341_1_0_5"/>
<comment type="caution">
    <text evidence="2">The sequence shown here is derived from an EMBL/GenBank/DDBJ whole genome shotgun (WGS) entry which is preliminary data.</text>
</comment>